<feature type="region of interest" description="Disordered" evidence="1">
    <location>
        <begin position="107"/>
        <end position="127"/>
    </location>
</feature>
<accession>A0A3R5YW16</accession>
<evidence type="ECO:0000313" key="2">
    <source>
        <dbReference type="EMBL" id="RGS44374.1"/>
    </source>
</evidence>
<sequence>MNSLYNIFQNEKERNPDMTVYYNKQTNSISYRNEEGTLTALFRGENEYFYFKSPNKKPEEMQTNIGDMILNTYGEKNGIIRGRMQNEFFDTPERFKRLAKDYQNCRDEIGIDDNPKKSTKRKNVERD</sequence>
<proteinExistence type="predicted"/>
<dbReference type="AlphaFoldDB" id="A0A3R5YW16"/>
<organism evidence="2 3">
    <name type="scientific">Coprococcus eutactus</name>
    <dbReference type="NCBI Taxonomy" id="33043"/>
    <lineage>
        <taxon>Bacteria</taxon>
        <taxon>Bacillati</taxon>
        <taxon>Bacillota</taxon>
        <taxon>Clostridia</taxon>
        <taxon>Lachnospirales</taxon>
        <taxon>Lachnospiraceae</taxon>
        <taxon>Coprococcus</taxon>
    </lineage>
</organism>
<protein>
    <submittedName>
        <fullName evidence="2">Uncharacterized protein</fullName>
    </submittedName>
</protein>
<name>A0A3R5YW16_9FIRM</name>
<evidence type="ECO:0000256" key="1">
    <source>
        <dbReference type="SAM" id="MobiDB-lite"/>
    </source>
</evidence>
<comment type="caution">
    <text evidence="2">The sequence shown here is derived from an EMBL/GenBank/DDBJ whole genome shotgun (WGS) entry which is preliminary data.</text>
</comment>
<dbReference type="Proteomes" id="UP000283295">
    <property type="component" value="Unassembled WGS sequence"/>
</dbReference>
<evidence type="ECO:0000313" key="3">
    <source>
        <dbReference type="Proteomes" id="UP000283295"/>
    </source>
</evidence>
<dbReference type="EMBL" id="QRVK01000001">
    <property type="protein sequence ID" value="RGS44374.1"/>
    <property type="molecule type" value="Genomic_DNA"/>
</dbReference>
<gene>
    <name evidence="2" type="ORF">DWX94_00870</name>
</gene>
<reference evidence="2 3" key="1">
    <citation type="submission" date="2018-08" db="EMBL/GenBank/DDBJ databases">
        <title>A genome reference for cultivated species of the human gut microbiota.</title>
        <authorList>
            <person name="Zou Y."/>
            <person name="Xue W."/>
            <person name="Luo G."/>
        </authorList>
    </citation>
    <scope>NUCLEOTIDE SEQUENCE [LARGE SCALE GENOMIC DNA]</scope>
    <source>
        <strain evidence="2 3">AF22-21</strain>
    </source>
</reference>